<evidence type="ECO:0000256" key="1">
    <source>
        <dbReference type="ARBA" id="ARBA00004442"/>
    </source>
</evidence>
<name>A0A5Q2Q7Z3_9GAMM</name>
<dbReference type="Pfam" id="PF00691">
    <property type="entry name" value="OmpA"/>
    <property type="match status" value="1"/>
</dbReference>
<dbReference type="InterPro" id="IPR050330">
    <property type="entry name" value="Bact_OuterMem_StrucFunc"/>
</dbReference>
<dbReference type="OrthoDB" id="1149075at2"/>
<dbReference type="InterPro" id="IPR006665">
    <property type="entry name" value="OmpA-like"/>
</dbReference>
<dbReference type="PRINTS" id="PR01021">
    <property type="entry name" value="OMPADOMAIN"/>
</dbReference>
<dbReference type="GO" id="GO:0009279">
    <property type="term" value="C:cell outer membrane"/>
    <property type="evidence" value="ECO:0007669"/>
    <property type="project" value="UniProtKB-SubCell"/>
</dbReference>
<dbReference type="InterPro" id="IPR036737">
    <property type="entry name" value="OmpA-like_sf"/>
</dbReference>
<keyword evidence="9" id="KW-1185">Reference proteome</keyword>
<dbReference type="SUPFAM" id="SSF103088">
    <property type="entry name" value="OmpA-like"/>
    <property type="match status" value="1"/>
</dbReference>
<keyword evidence="6" id="KW-0732">Signal</keyword>
<evidence type="ECO:0000256" key="6">
    <source>
        <dbReference type="SAM" id="SignalP"/>
    </source>
</evidence>
<keyword evidence="5" id="KW-0812">Transmembrane</keyword>
<proteinExistence type="predicted"/>
<protein>
    <submittedName>
        <fullName evidence="8">OmpA family protein</fullName>
    </submittedName>
</protein>
<dbReference type="PANTHER" id="PTHR30329:SF21">
    <property type="entry name" value="LIPOPROTEIN YIAD-RELATED"/>
    <property type="match status" value="1"/>
</dbReference>
<keyword evidence="2 4" id="KW-0472">Membrane</keyword>
<keyword evidence="3" id="KW-0998">Cell outer membrane</keyword>
<dbReference type="Proteomes" id="UP000388235">
    <property type="component" value="Chromosome"/>
</dbReference>
<dbReference type="EMBL" id="CP045871">
    <property type="protein sequence ID" value="QGG80198.1"/>
    <property type="molecule type" value="Genomic_DNA"/>
</dbReference>
<feature type="signal peptide" evidence="6">
    <location>
        <begin position="1"/>
        <end position="25"/>
    </location>
</feature>
<dbReference type="PANTHER" id="PTHR30329">
    <property type="entry name" value="STATOR ELEMENT OF FLAGELLAR MOTOR COMPLEX"/>
    <property type="match status" value="1"/>
</dbReference>
<evidence type="ECO:0000313" key="9">
    <source>
        <dbReference type="Proteomes" id="UP000388235"/>
    </source>
</evidence>
<feature type="domain" description="OmpA-like" evidence="7">
    <location>
        <begin position="119"/>
        <end position="230"/>
    </location>
</feature>
<dbReference type="Gene3D" id="3.30.1330.60">
    <property type="entry name" value="OmpA-like domain"/>
    <property type="match status" value="1"/>
</dbReference>
<dbReference type="InterPro" id="IPR006664">
    <property type="entry name" value="OMP_bac"/>
</dbReference>
<sequence length="241" mass="24741">MNYPQTLTTAAAVALVLGFTQNALASESADRLPQHTGVGAGAVIGALLGGPVGLVAGATFGNFIGVDRIKDNELQTSESALTKTLGELAVANQTLAQQRDLVAELKAEAGAKDAQVLALRSLVTDMPVAVRFESNSAAIADTYTPTLDALAKAGKAVDGLNVAVVGHADPTGSDSTNQALSETRAAVVASDLIARGMNGESVTWIGLGETVPTGHAQHDRRAELRLSFEVPVHEGLHSAQQ</sequence>
<dbReference type="RefSeq" id="WP_153713702.1">
    <property type="nucleotide sequence ID" value="NZ_CP045871.1"/>
</dbReference>
<evidence type="ECO:0000256" key="4">
    <source>
        <dbReference type="PROSITE-ProRule" id="PRU00473"/>
    </source>
</evidence>
<organism evidence="8 9">
    <name type="scientific">Litorivicinus lipolyticus</name>
    <dbReference type="NCBI Taxonomy" id="418701"/>
    <lineage>
        <taxon>Bacteria</taxon>
        <taxon>Pseudomonadati</taxon>
        <taxon>Pseudomonadota</taxon>
        <taxon>Gammaproteobacteria</taxon>
        <taxon>Oceanospirillales</taxon>
        <taxon>Litorivicinaceae</taxon>
        <taxon>Litorivicinus</taxon>
    </lineage>
</organism>
<evidence type="ECO:0000256" key="2">
    <source>
        <dbReference type="ARBA" id="ARBA00023136"/>
    </source>
</evidence>
<dbReference type="AlphaFoldDB" id="A0A5Q2Q7Z3"/>
<gene>
    <name evidence="8" type="ORF">GH975_06260</name>
</gene>
<feature type="transmembrane region" description="Helical" evidence="5">
    <location>
        <begin position="41"/>
        <end position="64"/>
    </location>
</feature>
<evidence type="ECO:0000256" key="5">
    <source>
        <dbReference type="SAM" id="Phobius"/>
    </source>
</evidence>
<feature type="chain" id="PRO_5024467366" evidence="6">
    <location>
        <begin position="26"/>
        <end position="241"/>
    </location>
</feature>
<accession>A0A5Q2Q7Z3</accession>
<evidence type="ECO:0000256" key="3">
    <source>
        <dbReference type="ARBA" id="ARBA00023237"/>
    </source>
</evidence>
<dbReference type="CDD" id="cd07185">
    <property type="entry name" value="OmpA_C-like"/>
    <property type="match status" value="1"/>
</dbReference>
<evidence type="ECO:0000259" key="7">
    <source>
        <dbReference type="PROSITE" id="PS51123"/>
    </source>
</evidence>
<comment type="subcellular location">
    <subcellularLocation>
        <location evidence="1">Cell outer membrane</location>
    </subcellularLocation>
</comment>
<dbReference type="PROSITE" id="PS51123">
    <property type="entry name" value="OMPA_2"/>
    <property type="match status" value="1"/>
</dbReference>
<evidence type="ECO:0000313" key="8">
    <source>
        <dbReference type="EMBL" id="QGG80198.1"/>
    </source>
</evidence>
<keyword evidence="5" id="KW-1133">Transmembrane helix</keyword>
<dbReference type="KEGG" id="llp:GH975_06260"/>
<reference evidence="8 9" key="1">
    <citation type="submission" date="2019-11" db="EMBL/GenBank/DDBJ databases">
        <authorList>
            <person name="Khan S.A."/>
            <person name="Jeon C.O."/>
            <person name="Chun B.H."/>
        </authorList>
    </citation>
    <scope>NUCLEOTIDE SEQUENCE [LARGE SCALE GENOMIC DNA]</scope>
    <source>
        <strain evidence="8 9">IMCC 1097</strain>
    </source>
</reference>